<feature type="domain" description="Cobalamin synthesis G N-terminal" evidence="2">
    <location>
        <begin position="50"/>
        <end position="130"/>
    </location>
</feature>
<feature type="domain" description="Cobalamin biosynthesis central region" evidence="3">
    <location>
        <begin position="136"/>
        <end position="217"/>
    </location>
</feature>
<dbReference type="SUPFAM" id="SSF159664">
    <property type="entry name" value="CobE/GbiG C-terminal domain-like"/>
    <property type="match status" value="1"/>
</dbReference>
<evidence type="ECO:0000313" key="5">
    <source>
        <dbReference type="Proteomes" id="UP000219573"/>
    </source>
</evidence>
<dbReference type="GO" id="GO:0016829">
    <property type="term" value="F:lyase activity"/>
    <property type="evidence" value="ECO:0007669"/>
    <property type="project" value="UniProtKB-KW"/>
</dbReference>
<dbReference type="InterPro" id="IPR021745">
    <property type="entry name" value="CbiG_mid"/>
</dbReference>
<dbReference type="GO" id="GO:0009236">
    <property type="term" value="P:cobalamin biosynthetic process"/>
    <property type="evidence" value="ECO:0007669"/>
    <property type="project" value="InterPro"/>
</dbReference>
<keyword evidence="4" id="KW-0456">Lyase</keyword>
<evidence type="ECO:0000259" key="2">
    <source>
        <dbReference type="Pfam" id="PF11760"/>
    </source>
</evidence>
<gene>
    <name evidence="4" type="ORF">SAMN06265827_10961</name>
</gene>
<dbReference type="PANTHER" id="PTHR37477">
    <property type="entry name" value="COBALT-PRECORRIN-5A HYDROLASE"/>
    <property type="match status" value="1"/>
</dbReference>
<name>A0A285GSK0_9FIRM</name>
<reference evidence="5" key="1">
    <citation type="submission" date="2017-09" db="EMBL/GenBank/DDBJ databases">
        <authorList>
            <person name="Varghese N."/>
            <person name="Submissions S."/>
        </authorList>
    </citation>
    <scope>NUCLEOTIDE SEQUENCE [LARGE SCALE GENOMIC DNA]</scope>
    <source>
        <strain evidence="5">MSL47</strain>
    </source>
</reference>
<evidence type="ECO:0000259" key="1">
    <source>
        <dbReference type="Pfam" id="PF01890"/>
    </source>
</evidence>
<dbReference type="InterPro" id="IPR038029">
    <property type="entry name" value="GbiG_N_sf"/>
</dbReference>
<dbReference type="STRING" id="1413210.U472_08945"/>
<evidence type="ECO:0000259" key="3">
    <source>
        <dbReference type="Pfam" id="PF11761"/>
    </source>
</evidence>
<dbReference type="Proteomes" id="UP000219573">
    <property type="component" value="Unassembled WGS sequence"/>
</dbReference>
<proteinExistence type="predicted"/>
<dbReference type="OrthoDB" id="9781023at2"/>
<dbReference type="Gene3D" id="3.40.50.11220">
    <property type="match status" value="1"/>
</dbReference>
<dbReference type="PANTHER" id="PTHR37477:SF1">
    <property type="entry name" value="COBALT-PRECORRIN-5A HYDROLASE"/>
    <property type="match status" value="1"/>
</dbReference>
<dbReference type="Pfam" id="PF11761">
    <property type="entry name" value="CbiG_mid"/>
    <property type="match status" value="1"/>
</dbReference>
<organism evidence="4 5">
    <name type="scientific">Orenia metallireducens</name>
    <dbReference type="NCBI Taxonomy" id="1413210"/>
    <lineage>
        <taxon>Bacteria</taxon>
        <taxon>Bacillati</taxon>
        <taxon>Bacillota</taxon>
        <taxon>Clostridia</taxon>
        <taxon>Halanaerobiales</taxon>
        <taxon>Halobacteroidaceae</taxon>
        <taxon>Orenia</taxon>
    </lineage>
</organism>
<dbReference type="NCBIfam" id="NF004466">
    <property type="entry name" value="PRK05788.1-4"/>
    <property type="match status" value="1"/>
</dbReference>
<feature type="domain" description="CobE/GbiG C-terminal" evidence="1">
    <location>
        <begin position="220"/>
        <end position="337"/>
    </location>
</feature>
<dbReference type="Pfam" id="PF01890">
    <property type="entry name" value="CbiG_C"/>
    <property type="match status" value="1"/>
</dbReference>
<keyword evidence="5" id="KW-1185">Reference proteome</keyword>
<dbReference type="SUPFAM" id="SSF159672">
    <property type="entry name" value="CbiG N-terminal domain-like"/>
    <property type="match status" value="1"/>
</dbReference>
<dbReference type="AlphaFoldDB" id="A0A285GSK0"/>
<dbReference type="Gene3D" id="3.30.420.180">
    <property type="entry name" value="CobE/GbiG C-terminal domain"/>
    <property type="match status" value="1"/>
</dbReference>
<dbReference type="RefSeq" id="WP_097017508.1">
    <property type="nucleotide sequence ID" value="NZ_OBDZ01000009.1"/>
</dbReference>
<dbReference type="InterPro" id="IPR002750">
    <property type="entry name" value="CobE/GbiG_C"/>
</dbReference>
<dbReference type="EMBL" id="OBDZ01000009">
    <property type="protein sequence ID" value="SNY25301.1"/>
    <property type="molecule type" value="Genomic_DNA"/>
</dbReference>
<evidence type="ECO:0000313" key="4">
    <source>
        <dbReference type="EMBL" id="SNY25301.1"/>
    </source>
</evidence>
<dbReference type="InterPro" id="IPR021744">
    <property type="entry name" value="CbiG_N"/>
</dbReference>
<protein>
    <submittedName>
        <fullName evidence="4">Cobalt-precorrin 5A acetaldehyde-lyase</fullName>
    </submittedName>
</protein>
<dbReference type="Pfam" id="PF11760">
    <property type="entry name" value="CbiG_N"/>
    <property type="match status" value="1"/>
</dbReference>
<dbReference type="InterPro" id="IPR036518">
    <property type="entry name" value="CobE/GbiG_C_sf"/>
</dbReference>
<accession>A0A285GSK0</accession>
<sequence length="343" mass="37559">MKLAIIALTESGRTLAKSLGEKLEEAEIYLPVKLAEGEDIHSFDTTLRELVAKLFEEYDALVFIMALGIVVRVIAPYLADKRRDPAVVTIDETGQNVISTLSGHLGGANGLTEKIATLIGANPVISTATDCHGKLAIDLLAQRLDCEIIPFENLKLANSAIVNDKTLNIFTDYHLELDEDENINLYPLKELGQREGFPVIITNKAIDFSAEYLQLVPKNIILGIGCRKGISVTEIEDAISYALEKLQLRRESIKALATVDLKKKEIGIVEAANSLEVPLNIISRAEIKRVDFEYTSSEFVKEKIGVGGVCEPVAVLSAKNSQLLLPKTIKGRVTVAVVEESFM</sequence>
<dbReference type="InterPro" id="IPR052553">
    <property type="entry name" value="CbiG_hydrolase"/>
</dbReference>